<organism evidence="3 4">
    <name type="scientific">Schinkia azotoformans MEV2011</name>
    <dbReference type="NCBI Taxonomy" id="1348973"/>
    <lineage>
        <taxon>Bacteria</taxon>
        <taxon>Bacillati</taxon>
        <taxon>Bacillota</taxon>
        <taxon>Bacilli</taxon>
        <taxon>Bacillales</taxon>
        <taxon>Bacillaceae</taxon>
        <taxon>Calidifontibacillus/Schinkia group</taxon>
        <taxon>Schinkia</taxon>
    </lineage>
</organism>
<dbReference type="AlphaFoldDB" id="A0A072NH36"/>
<feature type="domain" description="Helix-turn-helix" evidence="2">
    <location>
        <begin position="5"/>
        <end position="51"/>
    </location>
</feature>
<evidence type="ECO:0000259" key="2">
    <source>
        <dbReference type="Pfam" id="PF12728"/>
    </source>
</evidence>
<name>A0A072NH36_SCHAZ</name>
<dbReference type="OrthoDB" id="9805928at2"/>
<dbReference type="NCBIfam" id="TIGR01764">
    <property type="entry name" value="excise"/>
    <property type="match status" value="1"/>
</dbReference>
<dbReference type="InterPro" id="IPR041657">
    <property type="entry name" value="HTH_17"/>
</dbReference>
<dbReference type="EMBL" id="JJRY01000025">
    <property type="protein sequence ID" value="KEF36552.1"/>
    <property type="molecule type" value="Genomic_DNA"/>
</dbReference>
<dbReference type="SUPFAM" id="SSF46955">
    <property type="entry name" value="Putative DNA-binding domain"/>
    <property type="match status" value="1"/>
</dbReference>
<proteinExistence type="predicted"/>
<dbReference type="RefSeq" id="WP_035198096.1">
    <property type="nucleotide sequence ID" value="NZ_JJRY01000025.1"/>
</dbReference>
<dbReference type="Gene3D" id="3.40.190.10">
    <property type="entry name" value="Periplasmic binding protein-like II"/>
    <property type="match status" value="1"/>
</dbReference>
<gene>
    <name evidence="3" type="ORF">M670_04244</name>
</gene>
<dbReference type="GO" id="GO:0003677">
    <property type="term" value="F:DNA binding"/>
    <property type="evidence" value="ECO:0007669"/>
    <property type="project" value="UniProtKB-KW"/>
</dbReference>
<dbReference type="Pfam" id="PF12727">
    <property type="entry name" value="PBP_like"/>
    <property type="match status" value="1"/>
</dbReference>
<sequence>MERELLKPEEVASILKISKYTVYEMVKRGDLEAIRIGRKMRFDPATIEKFKHGHEQVKQIQSGSLPSEFTGSINGQPILFLGSHDLAVEALATEIRDAIPNFQFFTAFTGSMDGLLNLYYGKCDIAGCHLFDEETGQYNIPFVKRIFPGERIHIIHFVNRNIGWIVPKGNPKQLSGWQDLSRDDLTFINRQKGAGTRILLDYYLTKLNLPQSVISGYDDIERTHIAAASRVARSLADFALGTESAAKAFGLDFILLKKEVYDFVMKSVFYESAHGHAFIQLLHEPGIVSKITQLGGYDTKNIGKIVED</sequence>
<evidence type="ECO:0000313" key="4">
    <source>
        <dbReference type="Proteomes" id="UP000027936"/>
    </source>
</evidence>
<protein>
    <submittedName>
        <fullName evidence="3">DNA-binding protein, excisionase family</fullName>
    </submittedName>
</protein>
<reference evidence="3 4" key="1">
    <citation type="submission" date="2014-04" db="EMBL/GenBank/DDBJ databases">
        <title>Draft genome sequence of Bacillus azotoformans MEV2011, a (co-) denitrifying strain unable to grow in the presence of oxygen.</title>
        <authorList>
            <person name="Nielsen M."/>
            <person name="Schreiber L."/>
            <person name="Finster K."/>
            <person name="Schramm A."/>
        </authorList>
    </citation>
    <scope>NUCLEOTIDE SEQUENCE [LARGE SCALE GENOMIC DNA]</scope>
    <source>
        <strain evidence="3 4">MEV2011</strain>
    </source>
</reference>
<accession>A0A072NH36</accession>
<dbReference type="PANTHER" id="PTHR38431">
    <property type="entry name" value="BLL2305 PROTEIN"/>
    <property type="match status" value="1"/>
</dbReference>
<dbReference type="InterPro" id="IPR024370">
    <property type="entry name" value="PBP_domain"/>
</dbReference>
<dbReference type="InterPro" id="IPR009061">
    <property type="entry name" value="DNA-bd_dom_put_sf"/>
</dbReference>
<dbReference type="InterPro" id="IPR010093">
    <property type="entry name" value="SinI_DNA-bd"/>
</dbReference>
<dbReference type="PANTHER" id="PTHR38431:SF1">
    <property type="entry name" value="BLL2305 PROTEIN"/>
    <property type="match status" value="1"/>
</dbReference>
<feature type="domain" description="PBP" evidence="1">
    <location>
        <begin position="94"/>
        <end position="282"/>
    </location>
</feature>
<dbReference type="Pfam" id="PF12728">
    <property type="entry name" value="HTH_17"/>
    <property type="match status" value="1"/>
</dbReference>
<keyword evidence="3" id="KW-0238">DNA-binding</keyword>
<dbReference type="PATRIC" id="fig|1348973.3.peg.4127"/>
<dbReference type="SUPFAM" id="SSF53850">
    <property type="entry name" value="Periplasmic binding protein-like II"/>
    <property type="match status" value="1"/>
</dbReference>
<dbReference type="Proteomes" id="UP000027936">
    <property type="component" value="Unassembled WGS sequence"/>
</dbReference>
<comment type="caution">
    <text evidence="3">The sequence shown here is derived from an EMBL/GenBank/DDBJ whole genome shotgun (WGS) entry which is preliminary data.</text>
</comment>
<evidence type="ECO:0000259" key="1">
    <source>
        <dbReference type="Pfam" id="PF12727"/>
    </source>
</evidence>
<evidence type="ECO:0000313" key="3">
    <source>
        <dbReference type="EMBL" id="KEF36552.1"/>
    </source>
</evidence>